<dbReference type="Proteomes" id="UP000421425">
    <property type="component" value="Unassembled WGS sequence"/>
</dbReference>
<evidence type="ECO:0000313" key="13">
    <source>
        <dbReference type="Proteomes" id="UP000421425"/>
    </source>
</evidence>
<dbReference type="EMBL" id="AALHBX010000011">
    <property type="protein sequence ID" value="ECZ5738335.1"/>
    <property type="molecule type" value="Genomic_DNA"/>
</dbReference>
<evidence type="ECO:0000313" key="14">
    <source>
        <dbReference type="Proteomes" id="UP000478805"/>
    </source>
</evidence>
<evidence type="ECO:0000313" key="5">
    <source>
        <dbReference type="EMBL" id="EDJ6169465.1"/>
    </source>
</evidence>
<dbReference type="Proteomes" id="UP000478805">
    <property type="component" value="Unassembled WGS sequence"/>
</dbReference>
<reference evidence="8 9" key="3">
    <citation type="submission" date="2019-06" db="EMBL/GenBank/DDBJ databases">
        <title>Epidemiology of MDR Campylobacter spp.</title>
        <authorList>
            <person name="Addetia A."/>
            <person name="Greninger A."/>
            <person name="Fang F."/>
        </authorList>
    </citation>
    <scope>NUCLEOTIDE SEQUENCE [LARGE SCALE GENOMIC DNA]</scope>
    <source>
        <strain evidence="8 9">HMC314</strain>
    </source>
</reference>
<reference evidence="7" key="2">
    <citation type="journal article" date="2019" name="Appl. Environ. Microbiol.">
        <title>Population genetics and characterization of Campylobacter jejuni isolates in western jackdaws and game birds in Finland.</title>
        <authorList>
            <person name="Kovanen S."/>
            <person name="Rossi M."/>
            <person name="Pohja-Mykra M."/>
            <person name="Nieminen T."/>
            <person name="Raunio-Saarnisto M."/>
            <person name="Sauvala M."/>
            <person name="Fredriksson-Ahomaa M."/>
            <person name="Hanninen M.L."/>
            <person name="Kivisto R."/>
        </authorList>
    </citation>
    <scope>NUCLEOTIDE SEQUENCE [LARGE SCALE GENOMIC DNA]</scope>
    <source>
        <strain evidence="7">CB296</strain>
    </source>
</reference>
<evidence type="ECO:0000313" key="6">
    <source>
        <dbReference type="EMBL" id="EDP8235141.1"/>
    </source>
</evidence>
<dbReference type="Proteomes" id="UP000392616">
    <property type="component" value="Unassembled WGS sequence"/>
</dbReference>
<dbReference type="EMBL" id="AAMOXJ010000014">
    <property type="protein sequence ID" value="EDJ6169465.1"/>
    <property type="molecule type" value="Genomic_DNA"/>
</dbReference>
<dbReference type="Proteomes" id="UP000287237">
    <property type="component" value="Unassembled WGS sequence"/>
</dbReference>
<evidence type="ECO:0000313" key="4">
    <source>
        <dbReference type="EMBL" id="ECZ5738335.1"/>
    </source>
</evidence>
<organism evidence="5 15">
    <name type="scientific">Campylobacter jejuni</name>
    <dbReference type="NCBI Taxonomy" id="197"/>
    <lineage>
        <taxon>Bacteria</taxon>
        <taxon>Pseudomonadati</taxon>
        <taxon>Campylobacterota</taxon>
        <taxon>Epsilonproteobacteria</taxon>
        <taxon>Campylobacterales</taxon>
        <taxon>Campylobacteraceae</taxon>
        <taxon>Campylobacter</taxon>
    </lineage>
</organism>
<sequence length="96" mass="11393">MFNKKDIIVNAVPVKLFASNLGLYDNFYRNVNELKSGFKIKQVGNNFFVLLPDWFIKLLEIGYDCYVIKPYDDFKYEFKVELSKKTEIGFYKNDNL</sequence>
<evidence type="ECO:0000313" key="11">
    <source>
        <dbReference type="Proteomes" id="UP000392616"/>
    </source>
</evidence>
<gene>
    <name evidence="3" type="ORF">B7A03_00250</name>
    <name evidence="2" type="ORF">C1418_00190</name>
    <name evidence="7" type="ORF">C3H42_02235</name>
    <name evidence="1" type="ORF">E8P16_06185</name>
    <name evidence="4" type="ORF">F8Y55_06710</name>
    <name evidence="8" type="ORF">FH034_07500</name>
    <name evidence="5" type="ORF">GFF90_07660</name>
    <name evidence="6" type="ORF">GSU20_09445</name>
</gene>
<proteinExistence type="predicted"/>
<name>A0A246B4I7_CAMJU</name>
<dbReference type="Proteomes" id="UP000312397">
    <property type="component" value="Unassembled WGS sequence"/>
</dbReference>
<evidence type="ECO:0000313" key="12">
    <source>
        <dbReference type="Proteomes" id="UP000410873"/>
    </source>
</evidence>
<dbReference type="EMBL" id="AANOVI010000015">
    <property type="protein sequence ID" value="EDP8235141.1"/>
    <property type="molecule type" value="Genomic_DNA"/>
</dbReference>
<evidence type="ECO:0000313" key="10">
    <source>
        <dbReference type="Proteomes" id="UP000349590"/>
    </source>
</evidence>
<evidence type="ECO:0000313" key="3">
    <source>
        <dbReference type="EMBL" id="EAK6412470.1"/>
    </source>
</evidence>
<evidence type="ECO:0000313" key="15">
    <source>
        <dbReference type="Proteomes" id="UP000482054"/>
    </source>
</evidence>
<reference evidence="3 11" key="1">
    <citation type="submission" date="2018-05" db="EMBL/GenBank/DDBJ databases">
        <authorList>
            <consortium name="NARMS: The National Antimicrobial Resistance Monitoring System"/>
        </authorList>
    </citation>
    <scope>NUCLEOTIDE SEQUENCE [LARGE SCALE GENOMIC DNA]</scope>
    <source>
        <strain evidence="3 11">CVM N62988</strain>
    </source>
</reference>
<evidence type="ECO:0000313" key="2">
    <source>
        <dbReference type="EMBL" id="EAK3958268.1"/>
    </source>
</evidence>
<accession>A0A246B4I7</accession>
<dbReference type="EMBL" id="PRCK01000001">
    <property type="protein sequence ID" value="RTJ97037.1"/>
    <property type="molecule type" value="Genomic_DNA"/>
</dbReference>
<dbReference type="EMBL" id="VEVS01000027">
    <property type="protein sequence ID" value="TNO41063.1"/>
    <property type="molecule type" value="Genomic_DNA"/>
</dbReference>
<evidence type="ECO:0000313" key="9">
    <source>
        <dbReference type="Proteomes" id="UP000312397"/>
    </source>
</evidence>
<dbReference type="AlphaFoldDB" id="A0A246B4I7"/>
<dbReference type="EMBL" id="AACHYE010000001">
    <property type="protein sequence ID" value="EAK6412470.1"/>
    <property type="molecule type" value="Genomic_DNA"/>
</dbReference>
<dbReference type="Proteomes" id="UP000410873">
    <property type="component" value="Unassembled WGS sequence"/>
</dbReference>
<dbReference type="OMA" id="FILLPEW"/>
<reference evidence="13 15" key="4">
    <citation type="submission" date="2019-10" db="EMBL/GenBank/DDBJ databases">
        <authorList>
            <consortium name="PulseNet: The National Subtyping Network for Foodborne Disease Surveillance"/>
            <person name="Tarr C.L."/>
            <person name="Trees E."/>
            <person name="Katz L.S."/>
            <person name="Carleton-Romer H.A."/>
            <person name="Stroika S."/>
            <person name="Kucerova Z."/>
            <person name="Roache K.F."/>
            <person name="Sabol A.L."/>
            <person name="Besser J."/>
            <person name="Gerner-Smidt P."/>
        </authorList>
    </citation>
    <scope>NUCLEOTIDE SEQUENCE [LARGE SCALE GENOMIC DNA]</scope>
    <source>
        <strain evidence="2 12">PNUSAC003589</strain>
        <strain evidence="1 10">PNUSAC009041</strain>
        <strain evidence="4 13">PNUSAC012091</strain>
        <strain evidence="5 15">PNUSAC012955</strain>
        <strain evidence="6 14">PNUSAC014094</strain>
    </source>
</reference>
<dbReference type="Proteomes" id="UP000349590">
    <property type="component" value="Unassembled WGS sequence"/>
</dbReference>
<dbReference type="RefSeq" id="WP_002788257.1">
    <property type="nucleotide sequence ID" value="NZ_AP028374.1"/>
</dbReference>
<dbReference type="Proteomes" id="UP000482054">
    <property type="component" value="Unassembled WGS sequence"/>
</dbReference>
<evidence type="ECO:0000313" key="8">
    <source>
        <dbReference type="EMBL" id="TNO41063.1"/>
    </source>
</evidence>
<dbReference type="EMBL" id="AACCII010000007">
    <property type="protein sequence ID" value="EAJ9719030.1"/>
    <property type="molecule type" value="Genomic_DNA"/>
</dbReference>
<evidence type="ECO:0000313" key="7">
    <source>
        <dbReference type="EMBL" id="RTJ97037.1"/>
    </source>
</evidence>
<evidence type="ECO:0000313" key="1">
    <source>
        <dbReference type="EMBL" id="EAJ9719030.1"/>
    </source>
</evidence>
<dbReference type="EMBL" id="AACFWJ010000001">
    <property type="protein sequence ID" value="EAK3958268.1"/>
    <property type="molecule type" value="Genomic_DNA"/>
</dbReference>
<protein>
    <submittedName>
        <fullName evidence="5">Uncharacterized protein</fullName>
    </submittedName>
</protein>
<comment type="caution">
    <text evidence="5">The sequence shown here is derived from an EMBL/GenBank/DDBJ whole genome shotgun (WGS) entry which is preliminary data.</text>
</comment>